<proteinExistence type="predicted"/>
<name>A0ABV7K8E7_9HYPH</name>
<evidence type="ECO:0000313" key="1">
    <source>
        <dbReference type="EMBL" id="MFC3206345.1"/>
    </source>
</evidence>
<dbReference type="EMBL" id="JBHRTK010000010">
    <property type="protein sequence ID" value="MFC3206345.1"/>
    <property type="molecule type" value="Genomic_DNA"/>
</dbReference>
<comment type="caution">
    <text evidence="1">The sequence shown here is derived from an EMBL/GenBank/DDBJ whole genome shotgun (WGS) entry which is preliminary data.</text>
</comment>
<organism evidence="1 2">
    <name type="scientific">Aquamicrobium soli</name>
    <dbReference type="NCBI Taxonomy" id="1811518"/>
    <lineage>
        <taxon>Bacteria</taxon>
        <taxon>Pseudomonadati</taxon>
        <taxon>Pseudomonadota</taxon>
        <taxon>Alphaproteobacteria</taxon>
        <taxon>Hyphomicrobiales</taxon>
        <taxon>Phyllobacteriaceae</taxon>
        <taxon>Aquamicrobium</taxon>
    </lineage>
</organism>
<protein>
    <submittedName>
        <fullName evidence="1">AAA family ATPase</fullName>
    </submittedName>
</protein>
<gene>
    <name evidence="1" type="ORF">ACFOHJ_09005</name>
</gene>
<reference evidence="2" key="1">
    <citation type="journal article" date="2019" name="Int. J. Syst. Evol. Microbiol.">
        <title>The Global Catalogue of Microorganisms (GCM) 10K type strain sequencing project: providing services to taxonomists for standard genome sequencing and annotation.</title>
        <authorList>
            <consortium name="The Broad Institute Genomics Platform"/>
            <consortium name="The Broad Institute Genome Sequencing Center for Infectious Disease"/>
            <person name="Wu L."/>
            <person name="Ma J."/>
        </authorList>
    </citation>
    <scope>NUCLEOTIDE SEQUENCE [LARGE SCALE GENOMIC DNA]</scope>
    <source>
        <strain evidence="2">KCTC 52165</strain>
    </source>
</reference>
<keyword evidence="2" id="KW-1185">Reference proteome</keyword>
<dbReference type="SUPFAM" id="SSF52540">
    <property type="entry name" value="P-loop containing nucleoside triphosphate hydrolases"/>
    <property type="match status" value="1"/>
</dbReference>
<dbReference type="RefSeq" id="WP_378220156.1">
    <property type="nucleotide sequence ID" value="NZ_JBHRTK010000010.1"/>
</dbReference>
<dbReference type="Pfam" id="PF13481">
    <property type="entry name" value="AAA_25"/>
    <property type="match status" value="1"/>
</dbReference>
<dbReference type="Proteomes" id="UP001595583">
    <property type="component" value="Unassembled WGS sequence"/>
</dbReference>
<dbReference type="InterPro" id="IPR027417">
    <property type="entry name" value="P-loop_NTPase"/>
</dbReference>
<accession>A0ABV7K8E7</accession>
<sequence>MTAFVTIAEIERALLHDKPRRRIIIPDVLPAGPCLIYGPSGVGKTGIAIRTGVAVAGGLQWAGRMISRGSVLYVAGEDIEGAKVRLVAAARELGLDPSTLPVAIMEAPADGLVSNSTRIAVVGAAQALAKNFNLPIAAVIVDTLAASFGPKSQDEATAASEYMSNADRTAR</sequence>
<evidence type="ECO:0000313" key="2">
    <source>
        <dbReference type="Proteomes" id="UP001595583"/>
    </source>
</evidence>
<dbReference type="Gene3D" id="3.40.50.300">
    <property type="entry name" value="P-loop containing nucleotide triphosphate hydrolases"/>
    <property type="match status" value="1"/>
</dbReference>